<protein>
    <submittedName>
        <fullName evidence="1">Uncharacterized protein</fullName>
    </submittedName>
</protein>
<keyword evidence="2" id="KW-1185">Reference proteome</keyword>
<evidence type="ECO:0000313" key="1">
    <source>
        <dbReference type="EMBL" id="CAK5047965.1"/>
    </source>
</evidence>
<comment type="caution">
    <text evidence="1">The sequence shown here is derived from an EMBL/GenBank/DDBJ whole genome shotgun (WGS) entry which is preliminary data.</text>
</comment>
<reference evidence="1" key="1">
    <citation type="submission" date="2023-11" db="EMBL/GenBank/DDBJ databases">
        <authorList>
            <person name="Poullet M."/>
        </authorList>
    </citation>
    <scope>NUCLEOTIDE SEQUENCE</scope>
    <source>
        <strain evidence="1">E1834</strain>
    </source>
</reference>
<proteinExistence type="predicted"/>
<sequence length="122" mass="14029">MIVEKSVNEHKQVNLLIKMGEYQKRIMHAFNDVNENLLSGLIYFEDIILSGINIFDYIEMFSPNPPPISREEMLSLELDTQGDGLFNKRTYKCVLVDQLICVAIARSMPFFDKLSIADKVGR</sequence>
<name>A0ACB0YIH5_MELEN</name>
<dbReference type="EMBL" id="CAVMJV010000013">
    <property type="protein sequence ID" value="CAK5047965.1"/>
    <property type="molecule type" value="Genomic_DNA"/>
</dbReference>
<accession>A0ACB0YIH5</accession>
<evidence type="ECO:0000313" key="2">
    <source>
        <dbReference type="Proteomes" id="UP001497535"/>
    </source>
</evidence>
<dbReference type="Proteomes" id="UP001497535">
    <property type="component" value="Unassembled WGS sequence"/>
</dbReference>
<gene>
    <name evidence="1" type="ORF">MENTE1834_LOCUS12557</name>
</gene>
<organism evidence="1 2">
    <name type="scientific">Meloidogyne enterolobii</name>
    <name type="common">Root-knot nematode worm</name>
    <name type="synonym">Meloidogyne mayaguensis</name>
    <dbReference type="NCBI Taxonomy" id="390850"/>
    <lineage>
        <taxon>Eukaryota</taxon>
        <taxon>Metazoa</taxon>
        <taxon>Ecdysozoa</taxon>
        <taxon>Nematoda</taxon>
        <taxon>Chromadorea</taxon>
        <taxon>Rhabditida</taxon>
        <taxon>Tylenchina</taxon>
        <taxon>Tylenchomorpha</taxon>
        <taxon>Tylenchoidea</taxon>
        <taxon>Meloidogynidae</taxon>
        <taxon>Meloidogyninae</taxon>
        <taxon>Meloidogyne</taxon>
    </lineage>
</organism>